<dbReference type="Proteomes" id="UP001596156">
    <property type="component" value="Unassembled WGS sequence"/>
</dbReference>
<comment type="caution">
    <text evidence="1">The sequence shown here is derived from an EMBL/GenBank/DDBJ whole genome shotgun (WGS) entry which is preliminary data.</text>
</comment>
<accession>A0ABW0D7K7</accession>
<dbReference type="Pfam" id="PF19749">
    <property type="entry name" value="DUF6236"/>
    <property type="match status" value="1"/>
</dbReference>
<name>A0ABW0D7K7_STRFI</name>
<dbReference type="EMBL" id="JBHSKL010000017">
    <property type="protein sequence ID" value="MFC5226023.1"/>
    <property type="molecule type" value="Genomic_DNA"/>
</dbReference>
<reference evidence="2" key="1">
    <citation type="journal article" date="2019" name="Int. J. Syst. Evol. Microbiol.">
        <title>The Global Catalogue of Microorganisms (GCM) 10K type strain sequencing project: providing services to taxonomists for standard genome sequencing and annotation.</title>
        <authorList>
            <consortium name="The Broad Institute Genomics Platform"/>
            <consortium name="The Broad Institute Genome Sequencing Center for Infectious Disease"/>
            <person name="Wu L."/>
            <person name="Ma J."/>
        </authorList>
    </citation>
    <scope>NUCLEOTIDE SEQUENCE [LARGE SCALE GENOMIC DNA]</scope>
    <source>
        <strain evidence="2">CCM 8479</strain>
    </source>
</reference>
<proteinExistence type="predicted"/>
<evidence type="ECO:0000313" key="2">
    <source>
        <dbReference type="Proteomes" id="UP001596156"/>
    </source>
</evidence>
<evidence type="ECO:0000313" key="1">
    <source>
        <dbReference type="EMBL" id="MFC5226023.1"/>
    </source>
</evidence>
<dbReference type="InterPro" id="IPR046203">
    <property type="entry name" value="DUF6236"/>
</dbReference>
<organism evidence="1 2">
    <name type="scientific">Streptomyces fimbriatus</name>
    <dbReference type="NCBI Taxonomy" id="68197"/>
    <lineage>
        <taxon>Bacteria</taxon>
        <taxon>Bacillati</taxon>
        <taxon>Actinomycetota</taxon>
        <taxon>Actinomycetes</taxon>
        <taxon>Kitasatosporales</taxon>
        <taxon>Streptomycetaceae</taxon>
        <taxon>Streptomyces</taxon>
    </lineage>
</organism>
<sequence>MTVQRTGLYYPYVHFRDPAWIKAAALYLPQMARVVPEGFRVSDPDHVRALRDDLDFVRDIDPAEAVEAASRHMLRLVNERDDELRNRFGIRGGDDPDVADAVNAEPSPPGDPALVAGRGSLLPPAGRPLAGLYPGEMSPELKEALFGTGLAVRRVRNTVSHDAYHEWVGTDPALAWVYKCALTAELAGRTALLPVTDQEAAHTAVDAWDAGRMAAVLLDGAPPPVGTGDLAERVGVLSVRCVLPARLATVPVEKIVALRKKYEPEFFAYLDAVARTAADLSEELAGIRSPQALEMYVRQAVRKDFEVELEKLRRAMNGIGLQTISTSVGTTFDTPTSAALASGLIATVGGTVAGSAAGIVAGVGATAVGILGGARRQRDEALAASPVGFLLRVERGLNPTTVVRRIGRALRQGVGAGV</sequence>
<protein>
    <submittedName>
        <fullName evidence="1">DUF6236 family protein</fullName>
    </submittedName>
</protein>
<gene>
    <name evidence="1" type="ORF">ACFPN6_15730</name>
</gene>
<dbReference type="RefSeq" id="WP_344644751.1">
    <property type="nucleotide sequence ID" value="NZ_BAAASS010000010.1"/>
</dbReference>
<keyword evidence="2" id="KW-1185">Reference proteome</keyword>